<dbReference type="SUPFAM" id="SSF56672">
    <property type="entry name" value="DNA/RNA polymerases"/>
    <property type="match status" value="1"/>
</dbReference>
<gene>
    <name evidence="2" type="ORF">HRI_003283500</name>
</gene>
<dbReference type="PROSITE" id="PS50878">
    <property type="entry name" value="RT_POL"/>
    <property type="match status" value="1"/>
</dbReference>
<dbReference type="Pfam" id="PF00078">
    <property type="entry name" value="RVT_1"/>
    <property type="match status" value="1"/>
</dbReference>
<dbReference type="InterPro" id="IPR000477">
    <property type="entry name" value="RT_dom"/>
</dbReference>
<protein>
    <recommendedName>
        <fullName evidence="1">Reverse transcriptase domain-containing protein</fullName>
    </recommendedName>
</protein>
<keyword evidence="3" id="KW-1185">Reference proteome</keyword>
<dbReference type="OrthoDB" id="1937528at2759"/>
<reference evidence="2" key="1">
    <citation type="submission" date="2023-05" db="EMBL/GenBank/DDBJ databases">
        <title>Genome and transcriptome analyses reveal genes involved in the formation of fine ridges on petal epidermal cells in Hibiscus trionum.</title>
        <authorList>
            <person name="Koshimizu S."/>
            <person name="Masuda S."/>
            <person name="Ishii T."/>
            <person name="Shirasu K."/>
            <person name="Hoshino A."/>
            <person name="Arita M."/>
        </authorList>
    </citation>
    <scope>NUCLEOTIDE SEQUENCE</scope>
    <source>
        <strain evidence="2">Hamamatsu line</strain>
    </source>
</reference>
<dbReference type="InterPro" id="IPR043502">
    <property type="entry name" value="DNA/RNA_pol_sf"/>
</dbReference>
<evidence type="ECO:0000313" key="3">
    <source>
        <dbReference type="Proteomes" id="UP001165190"/>
    </source>
</evidence>
<dbReference type="CDD" id="cd01650">
    <property type="entry name" value="RT_nLTR_like"/>
    <property type="match status" value="1"/>
</dbReference>
<dbReference type="AlphaFoldDB" id="A0A9W7IJA1"/>
<sequence length="331" mass="36835">MGINHSFITLIPKVPSPESLEEFRPISLIGGVYKILSKVLSKRLQEVMDSLIGETQFAFISGRQLLDCSLIANEVVDYLVKEKKQGVAFKIDFHKAFDSVEWSFLISIMKKCGFNEQWCKWIYNCISSVSISVLVNGAPTEAFGISRGLRQGCALSPLLFNLVGEALNQMIRKAVNHGLFSGIQVGRRDNHTMITNLQFADDLLIFVGASVTQVCNVKRVLRIFKLASGLKLNINKSKIYGINIDPNIISDRVTSIGCKLDSFPTKYLGLPLGACRNNGALWEPVVKAFESKLDGWKTNFISSTDRLVLIKSVLSSLPMFYLSLFIMPKSV</sequence>
<dbReference type="EMBL" id="BSYR01000028">
    <property type="protein sequence ID" value="GMI96142.1"/>
    <property type="molecule type" value="Genomic_DNA"/>
</dbReference>
<accession>A0A9W7IJA1</accession>
<proteinExistence type="predicted"/>
<comment type="caution">
    <text evidence="2">The sequence shown here is derived from an EMBL/GenBank/DDBJ whole genome shotgun (WGS) entry which is preliminary data.</text>
</comment>
<dbReference type="PANTHER" id="PTHR31635:SF196">
    <property type="entry name" value="REVERSE TRANSCRIPTASE DOMAIN-CONTAINING PROTEIN-RELATED"/>
    <property type="match status" value="1"/>
</dbReference>
<dbReference type="PANTHER" id="PTHR31635">
    <property type="entry name" value="REVERSE TRANSCRIPTASE DOMAIN-CONTAINING PROTEIN-RELATED"/>
    <property type="match status" value="1"/>
</dbReference>
<organism evidence="2 3">
    <name type="scientific">Hibiscus trionum</name>
    <name type="common">Flower of an hour</name>
    <dbReference type="NCBI Taxonomy" id="183268"/>
    <lineage>
        <taxon>Eukaryota</taxon>
        <taxon>Viridiplantae</taxon>
        <taxon>Streptophyta</taxon>
        <taxon>Embryophyta</taxon>
        <taxon>Tracheophyta</taxon>
        <taxon>Spermatophyta</taxon>
        <taxon>Magnoliopsida</taxon>
        <taxon>eudicotyledons</taxon>
        <taxon>Gunneridae</taxon>
        <taxon>Pentapetalae</taxon>
        <taxon>rosids</taxon>
        <taxon>malvids</taxon>
        <taxon>Malvales</taxon>
        <taxon>Malvaceae</taxon>
        <taxon>Malvoideae</taxon>
        <taxon>Hibiscus</taxon>
    </lineage>
</organism>
<name>A0A9W7IJA1_HIBTR</name>
<feature type="domain" description="Reverse transcriptase" evidence="1">
    <location>
        <begin position="1"/>
        <end position="272"/>
    </location>
</feature>
<evidence type="ECO:0000313" key="2">
    <source>
        <dbReference type="EMBL" id="GMI96142.1"/>
    </source>
</evidence>
<dbReference type="Proteomes" id="UP001165190">
    <property type="component" value="Unassembled WGS sequence"/>
</dbReference>
<evidence type="ECO:0000259" key="1">
    <source>
        <dbReference type="PROSITE" id="PS50878"/>
    </source>
</evidence>